<evidence type="ECO:0008006" key="3">
    <source>
        <dbReference type="Google" id="ProtNLM"/>
    </source>
</evidence>
<dbReference type="EMBL" id="MG373777">
    <property type="protein sequence ID" value="AVH79624.1"/>
    <property type="molecule type" value="Genomic_DNA"/>
</dbReference>
<keyword evidence="1" id="KW-1133">Transmembrane helix</keyword>
<keyword evidence="1" id="KW-0472">Membrane</keyword>
<reference evidence="2" key="1">
    <citation type="journal article" date="2018" name="Science">
        <title>Natural noncanonical protein splicing yields products with diverse ?-amino acid residues.</title>
        <authorList>
            <person name="Morinaka B.I."/>
            <person name="Lakis E."/>
            <person name="Verest M."/>
            <person name="Helf M.J."/>
            <person name="Scalvenzi T."/>
            <person name="Vagstad A.L."/>
            <person name="Sims J."/>
            <person name="Sunagawa S."/>
            <person name="Gugger M."/>
            <person name="Piel J."/>
        </authorList>
    </citation>
    <scope>NUCLEOTIDE SEQUENCE</scope>
    <source>
        <strain evidence="2">PCC 9201</strain>
    </source>
</reference>
<evidence type="ECO:0000313" key="2">
    <source>
        <dbReference type="EMBL" id="AVH79624.1"/>
    </source>
</evidence>
<organism evidence="2">
    <name type="scientific">Nostoc sp. PCC 9201</name>
    <dbReference type="NCBI Taxonomy" id="2099382"/>
    <lineage>
        <taxon>Bacteria</taxon>
        <taxon>Bacillati</taxon>
        <taxon>Cyanobacteriota</taxon>
        <taxon>Cyanophyceae</taxon>
        <taxon>Nostocales</taxon>
        <taxon>Nostocaceae</taxon>
        <taxon>Nostoc</taxon>
    </lineage>
</organism>
<proteinExistence type="predicted"/>
<sequence length="57" mass="6167">MASIAISDIFPLGHDLLFDAESYMTDLNEKELDRVVGGTDVIAGIGIGLAIYALWVR</sequence>
<dbReference type="AlphaFoldDB" id="A0A2P0ZGN5"/>
<name>A0A2P0ZGN5_9NOSO</name>
<protein>
    <recommendedName>
        <fullName evidence="3">Class IIb bacteriocin, lactobin A/cerein 7B family</fullName>
    </recommendedName>
</protein>
<keyword evidence="1" id="KW-0812">Transmembrane</keyword>
<feature type="transmembrane region" description="Helical" evidence="1">
    <location>
        <begin position="35"/>
        <end position="55"/>
    </location>
</feature>
<accession>A0A2P0ZGN5</accession>
<evidence type="ECO:0000256" key="1">
    <source>
        <dbReference type="SAM" id="Phobius"/>
    </source>
</evidence>